<accession>A0ABR5F1N8</accession>
<sequence length="148" mass="15833">MTQTPTLTGQDIGQAEKATRAVLNRLLDETGTSFHDWVILNVLGTNGSTLDQDKVVGRVVHTLKIDGPAVRDALTALVGQGLVSRTPSDAHGPEITLTPAGTARFQQVREGIGRITQRLYGGLPTEELAIARRVLATVTERANAELAR</sequence>
<feature type="domain" description="HTH marR-type" evidence="1">
    <location>
        <begin position="25"/>
        <end position="128"/>
    </location>
</feature>
<dbReference type="InterPro" id="IPR036390">
    <property type="entry name" value="WH_DNA-bd_sf"/>
</dbReference>
<organism evidence="2 3">
    <name type="scientific">Protofrankia coriariae</name>
    <dbReference type="NCBI Taxonomy" id="1562887"/>
    <lineage>
        <taxon>Bacteria</taxon>
        <taxon>Bacillati</taxon>
        <taxon>Actinomycetota</taxon>
        <taxon>Actinomycetes</taxon>
        <taxon>Frankiales</taxon>
        <taxon>Frankiaceae</taxon>
        <taxon>Protofrankia</taxon>
    </lineage>
</organism>
<dbReference type="SUPFAM" id="SSF46785">
    <property type="entry name" value="Winged helix' DNA-binding domain"/>
    <property type="match status" value="1"/>
</dbReference>
<dbReference type="Proteomes" id="UP000035425">
    <property type="component" value="Unassembled WGS sequence"/>
</dbReference>
<proteinExistence type="predicted"/>
<evidence type="ECO:0000313" key="2">
    <source>
        <dbReference type="EMBL" id="KLL10636.1"/>
    </source>
</evidence>
<dbReference type="EMBL" id="JWIO01000028">
    <property type="protein sequence ID" value="KLL10636.1"/>
    <property type="molecule type" value="Genomic_DNA"/>
</dbReference>
<dbReference type="RefSeq" id="WP_047223983.1">
    <property type="nucleotide sequence ID" value="NZ_JWIO01000028.1"/>
</dbReference>
<dbReference type="InterPro" id="IPR036388">
    <property type="entry name" value="WH-like_DNA-bd_sf"/>
</dbReference>
<reference evidence="2 3" key="1">
    <citation type="submission" date="2014-12" db="EMBL/GenBank/DDBJ databases">
        <title>Frankia sp. BMG5.1 draft genome.</title>
        <authorList>
            <person name="Gtari M."/>
            <person name="Ghodhbane-Gtari F."/>
            <person name="Nouioui I."/>
            <person name="Ktari A."/>
            <person name="Hezbri K."/>
            <person name="Mimouni W."/>
            <person name="Sbissi I."/>
            <person name="Ayari A."/>
            <person name="Yamanaka T."/>
            <person name="Normand P."/>
            <person name="Tisa L.S."/>
            <person name="Boudabous A."/>
        </authorList>
    </citation>
    <scope>NUCLEOTIDE SEQUENCE [LARGE SCALE GENOMIC DNA]</scope>
    <source>
        <strain evidence="2 3">BMG5.1</strain>
    </source>
</reference>
<keyword evidence="3" id="KW-1185">Reference proteome</keyword>
<evidence type="ECO:0000313" key="3">
    <source>
        <dbReference type="Proteomes" id="UP000035425"/>
    </source>
</evidence>
<name>A0ABR5F1N8_9ACTN</name>
<gene>
    <name evidence="2" type="ORF">FrCorBMG51_16785</name>
</gene>
<dbReference type="SMART" id="SM00347">
    <property type="entry name" value="HTH_MARR"/>
    <property type="match status" value="1"/>
</dbReference>
<protein>
    <recommendedName>
        <fullName evidence="1">HTH marR-type domain-containing protein</fullName>
    </recommendedName>
</protein>
<comment type="caution">
    <text evidence="2">The sequence shown here is derived from an EMBL/GenBank/DDBJ whole genome shotgun (WGS) entry which is preliminary data.</text>
</comment>
<dbReference type="InterPro" id="IPR000835">
    <property type="entry name" value="HTH_MarR-typ"/>
</dbReference>
<evidence type="ECO:0000259" key="1">
    <source>
        <dbReference type="SMART" id="SM00347"/>
    </source>
</evidence>
<dbReference type="Gene3D" id="1.10.10.10">
    <property type="entry name" value="Winged helix-like DNA-binding domain superfamily/Winged helix DNA-binding domain"/>
    <property type="match status" value="1"/>
</dbReference>